<proteinExistence type="predicted"/>
<gene>
    <name evidence="2" type="ORF">ACFOW6_16665</name>
</gene>
<dbReference type="Pfam" id="PF00795">
    <property type="entry name" value="CN_hydrolase"/>
    <property type="match status" value="1"/>
</dbReference>
<keyword evidence="2" id="KW-0378">Hydrolase</keyword>
<evidence type="ECO:0000313" key="3">
    <source>
        <dbReference type="Proteomes" id="UP001595799"/>
    </source>
</evidence>
<reference evidence="3" key="1">
    <citation type="journal article" date="2019" name="Int. J. Syst. Evol. Microbiol.">
        <title>The Global Catalogue of Microorganisms (GCM) 10K type strain sequencing project: providing services to taxonomists for standard genome sequencing and annotation.</title>
        <authorList>
            <consortium name="The Broad Institute Genomics Platform"/>
            <consortium name="The Broad Institute Genome Sequencing Center for Infectious Disease"/>
            <person name="Wu L."/>
            <person name="Ma J."/>
        </authorList>
    </citation>
    <scope>NUCLEOTIDE SEQUENCE [LARGE SCALE GENOMIC DNA]</scope>
    <source>
        <strain evidence="3">CECT 8472</strain>
    </source>
</reference>
<dbReference type="GO" id="GO:0016787">
    <property type="term" value="F:hydrolase activity"/>
    <property type="evidence" value="ECO:0007669"/>
    <property type="project" value="UniProtKB-KW"/>
</dbReference>
<evidence type="ECO:0000313" key="2">
    <source>
        <dbReference type="EMBL" id="MFC4353182.1"/>
    </source>
</evidence>
<sequence length="85" mass="9496">MTNRVGREGHLSFWGGSRIIDPFGHILAQAGEAEELISAELDCDQFRKARYLLPTVRDSNLSLLLREGQRLADLVGVPNSLNRHP</sequence>
<dbReference type="Gene3D" id="3.60.110.10">
    <property type="entry name" value="Carbon-nitrogen hydrolase"/>
    <property type="match status" value="1"/>
</dbReference>
<comment type="caution">
    <text evidence="2">The sequence shown here is derived from an EMBL/GenBank/DDBJ whole genome shotgun (WGS) entry which is preliminary data.</text>
</comment>
<accession>A0ABV8UPH2</accession>
<dbReference type="RefSeq" id="WP_382423557.1">
    <property type="nucleotide sequence ID" value="NZ_JBHSCW010000011.1"/>
</dbReference>
<dbReference type="EMBL" id="JBHSCW010000011">
    <property type="protein sequence ID" value="MFC4353182.1"/>
    <property type="molecule type" value="Genomic_DNA"/>
</dbReference>
<name>A0ABV8UPH2_9PROT</name>
<dbReference type="InterPro" id="IPR036526">
    <property type="entry name" value="C-N_Hydrolase_sf"/>
</dbReference>
<dbReference type="SUPFAM" id="SSF56317">
    <property type="entry name" value="Carbon-nitrogen hydrolase"/>
    <property type="match status" value="1"/>
</dbReference>
<keyword evidence="3" id="KW-1185">Reference proteome</keyword>
<protein>
    <submittedName>
        <fullName evidence="2">Nitrilase-related carbon-nitrogen hydrolase</fullName>
    </submittedName>
</protein>
<dbReference type="InterPro" id="IPR003010">
    <property type="entry name" value="C-N_Hydrolase"/>
</dbReference>
<feature type="domain" description="CN hydrolase" evidence="1">
    <location>
        <begin position="1"/>
        <end position="43"/>
    </location>
</feature>
<organism evidence="2 3">
    <name type="scientific">Fodinicurvata halophila</name>
    <dbReference type="NCBI Taxonomy" id="1419723"/>
    <lineage>
        <taxon>Bacteria</taxon>
        <taxon>Pseudomonadati</taxon>
        <taxon>Pseudomonadota</taxon>
        <taxon>Alphaproteobacteria</taxon>
        <taxon>Rhodospirillales</taxon>
        <taxon>Rhodovibrionaceae</taxon>
        <taxon>Fodinicurvata</taxon>
    </lineage>
</organism>
<dbReference type="PROSITE" id="PS50263">
    <property type="entry name" value="CN_HYDROLASE"/>
    <property type="match status" value="1"/>
</dbReference>
<dbReference type="Proteomes" id="UP001595799">
    <property type="component" value="Unassembled WGS sequence"/>
</dbReference>
<evidence type="ECO:0000259" key="1">
    <source>
        <dbReference type="PROSITE" id="PS50263"/>
    </source>
</evidence>